<accession>A0ABU6WHR0</accession>
<dbReference type="Pfam" id="PF02374">
    <property type="entry name" value="ArsA_ATPase"/>
    <property type="match status" value="1"/>
</dbReference>
<evidence type="ECO:0000313" key="2">
    <source>
        <dbReference type="EMBL" id="MED6185370.1"/>
    </source>
</evidence>
<feature type="domain" description="ArsA/GET3 Anion-transporting ATPase-like" evidence="1">
    <location>
        <begin position="70"/>
        <end position="118"/>
    </location>
</feature>
<dbReference type="InterPro" id="IPR016300">
    <property type="entry name" value="ATPase_ArsA/GET3"/>
</dbReference>
<dbReference type="SUPFAM" id="SSF52540">
    <property type="entry name" value="P-loop containing nucleoside triphosphate hydrolases"/>
    <property type="match status" value="1"/>
</dbReference>
<dbReference type="PANTHER" id="PTHR10803:SF17">
    <property type="entry name" value="ARSENICAL PUMP-DRIVING ATPASE-LIKE PROTEIN"/>
    <property type="match status" value="1"/>
</dbReference>
<organism evidence="2 3">
    <name type="scientific">Stylosanthes scabra</name>
    <dbReference type="NCBI Taxonomy" id="79078"/>
    <lineage>
        <taxon>Eukaryota</taxon>
        <taxon>Viridiplantae</taxon>
        <taxon>Streptophyta</taxon>
        <taxon>Embryophyta</taxon>
        <taxon>Tracheophyta</taxon>
        <taxon>Spermatophyta</taxon>
        <taxon>Magnoliopsida</taxon>
        <taxon>eudicotyledons</taxon>
        <taxon>Gunneridae</taxon>
        <taxon>Pentapetalae</taxon>
        <taxon>rosids</taxon>
        <taxon>fabids</taxon>
        <taxon>Fabales</taxon>
        <taxon>Fabaceae</taxon>
        <taxon>Papilionoideae</taxon>
        <taxon>50 kb inversion clade</taxon>
        <taxon>dalbergioids sensu lato</taxon>
        <taxon>Dalbergieae</taxon>
        <taxon>Pterocarpus clade</taxon>
        <taxon>Stylosanthes</taxon>
    </lineage>
</organism>
<sequence>MAALLGHILRTQKHSTFVHNISRRTSDHIFFSLLHEETFKITPLSQVRLLGTCTEGVCGFDEMVAGKERKYYMLCRKDGMGKTSCVAFFAVRFVNNGHPTMVVSTDSAHSLSGSFALIPHQTKKNLLIVLFKFCSIDEERE</sequence>
<dbReference type="Gene3D" id="3.40.50.300">
    <property type="entry name" value="P-loop containing nucleotide triphosphate hydrolases"/>
    <property type="match status" value="1"/>
</dbReference>
<gene>
    <name evidence="2" type="ORF">PIB30_056447</name>
</gene>
<dbReference type="PANTHER" id="PTHR10803">
    <property type="entry name" value="ARSENICAL PUMP-DRIVING ATPASE ARSENITE-TRANSLOCATING ATPASE"/>
    <property type="match status" value="1"/>
</dbReference>
<evidence type="ECO:0000259" key="1">
    <source>
        <dbReference type="Pfam" id="PF02374"/>
    </source>
</evidence>
<keyword evidence="3" id="KW-1185">Reference proteome</keyword>
<dbReference type="InterPro" id="IPR027417">
    <property type="entry name" value="P-loop_NTPase"/>
</dbReference>
<dbReference type="InterPro" id="IPR025723">
    <property type="entry name" value="ArsA/GET3_ATPase-like"/>
</dbReference>
<dbReference type="Proteomes" id="UP001341840">
    <property type="component" value="Unassembled WGS sequence"/>
</dbReference>
<evidence type="ECO:0000313" key="3">
    <source>
        <dbReference type="Proteomes" id="UP001341840"/>
    </source>
</evidence>
<dbReference type="EMBL" id="JASCZI010181694">
    <property type="protein sequence ID" value="MED6185370.1"/>
    <property type="molecule type" value="Genomic_DNA"/>
</dbReference>
<reference evidence="2 3" key="1">
    <citation type="journal article" date="2023" name="Plants (Basel)">
        <title>Bridging the Gap: Combining Genomics and Transcriptomics Approaches to Understand Stylosanthes scabra, an Orphan Legume from the Brazilian Caatinga.</title>
        <authorList>
            <person name="Ferreira-Neto J.R.C."/>
            <person name="da Silva M.D."/>
            <person name="Binneck E."/>
            <person name="de Melo N.F."/>
            <person name="da Silva R.H."/>
            <person name="de Melo A.L.T.M."/>
            <person name="Pandolfi V."/>
            <person name="Bustamante F.O."/>
            <person name="Brasileiro-Vidal A.C."/>
            <person name="Benko-Iseppon A.M."/>
        </authorList>
    </citation>
    <scope>NUCLEOTIDE SEQUENCE [LARGE SCALE GENOMIC DNA]</scope>
    <source>
        <tissue evidence="2">Leaves</tissue>
    </source>
</reference>
<comment type="caution">
    <text evidence="2">The sequence shown here is derived from an EMBL/GenBank/DDBJ whole genome shotgun (WGS) entry which is preliminary data.</text>
</comment>
<name>A0ABU6WHR0_9FABA</name>
<protein>
    <recommendedName>
        <fullName evidence="1">ArsA/GET3 Anion-transporting ATPase-like domain-containing protein</fullName>
    </recommendedName>
</protein>
<proteinExistence type="predicted"/>